<dbReference type="STRING" id="1494590.ATN84_25520"/>
<dbReference type="EMBL" id="LNTU01000018">
    <property type="protein sequence ID" value="KXF77138.1"/>
    <property type="molecule type" value="Genomic_DNA"/>
</dbReference>
<protein>
    <submittedName>
        <fullName evidence="2">Uncharacterized protein</fullName>
    </submittedName>
</protein>
<accession>A0A135HVG4</accession>
<dbReference type="AlphaFoldDB" id="A0A135HVG4"/>
<dbReference type="InterPro" id="IPR028994">
    <property type="entry name" value="Integrin_alpha_N"/>
</dbReference>
<keyword evidence="3" id="KW-1185">Reference proteome</keyword>
<dbReference type="Gene3D" id="2.130.10.130">
    <property type="entry name" value="Integrin alpha, N-terminal"/>
    <property type="match status" value="2"/>
</dbReference>
<sequence length="537" mass="56639">MLTTYFFDPDGHLTVEGIRTTDISFLNALSPNWTYTNAKSSAVNYHFKDVTGDGIADFVYGNQGSGAIIVLEGNADGTFNNDPSQIIQTDMSQYSNSGQLWSGGFTGSNSSFIEDVTGDGIRDWVVGNSQPNAGQASLLVFAGNGDGTFNNNAIETFGMTGTWASENTIIHNYVGDVGSGGKAWMHIDVPSFTISVNYFNSDGTMQTTAVTTNVSVLNDPANGRSYHQNTGTAHLFGDVNGDGYVDYVYGYSNNGSILVLAGQADGTFDTSNVIETDMSGWVGPNSSTTWVRYDGAYLGDATGDGILDYVAAIGTYTVIFEGIGDGTFSTTSTITSLTSGAEWDQGTYGWSEYGELAHIGASTTTVANADTPAPNPSIEATLAEGRSDQGGVSGLADASAPNSTSSSDSYVRDDGTDSSHNFARFGHSESDTFSLSGSGIHLDLAKLNSSSVANAEVIDITGRGSNSLTLTVDDVKDLLDHSGQNELRILADANDKVEVKGFAETGQTATVDHVTYDIYESSDGTHLWVQEDTHMVV</sequence>
<dbReference type="Proteomes" id="UP000070107">
    <property type="component" value="Unassembled WGS sequence"/>
</dbReference>
<dbReference type="PANTHER" id="PTHR44103:SF1">
    <property type="entry name" value="PROPROTEIN CONVERTASE P"/>
    <property type="match status" value="1"/>
</dbReference>
<organism evidence="2 3">
    <name type="scientific">Paramesorhizobium deserti</name>
    <dbReference type="NCBI Taxonomy" id="1494590"/>
    <lineage>
        <taxon>Bacteria</taxon>
        <taxon>Pseudomonadati</taxon>
        <taxon>Pseudomonadota</taxon>
        <taxon>Alphaproteobacteria</taxon>
        <taxon>Hyphomicrobiales</taxon>
        <taxon>Phyllobacteriaceae</taxon>
        <taxon>Paramesorhizobium</taxon>
    </lineage>
</organism>
<evidence type="ECO:0000256" key="1">
    <source>
        <dbReference type="SAM" id="MobiDB-lite"/>
    </source>
</evidence>
<evidence type="ECO:0000313" key="2">
    <source>
        <dbReference type="EMBL" id="KXF77138.1"/>
    </source>
</evidence>
<dbReference type="SUPFAM" id="SSF69318">
    <property type="entry name" value="Integrin alpha N-terminal domain"/>
    <property type="match status" value="1"/>
</dbReference>
<evidence type="ECO:0000313" key="3">
    <source>
        <dbReference type="Proteomes" id="UP000070107"/>
    </source>
</evidence>
<proteinExistence type="predicted"/>
<feature type="region of interest" description="Disordered" evidence="1">
    <location>
        <begin position="386"/>
        <end position="415"/>
    </location>
</feature>
<dbReference type="PANTHER" id="PTHR44103">
    <property type="entry name" value="PROPROTEIN CONVERTASE P"/>
    <property type="match status" value="1"/>
</dbReference>
<name>A0A135HVG4_9HYPH</name>
<gene>
    <name evidence="2" type="ORF">ATN84_25520</name>
</gene>
<comment type="caution">
    <text evidence="2">The sequence shown here is derived from an EMBL/GenBank/DDBJ whole genome shotgun (WGS) entry which is preliminary data.</text>
</comment>
<feature type="compositionally biased region" description="Low complexity" evidence="1">
    <location>
        <begin position="396"/>
        <end position="409"/>
    </location>
</feature>
<reference evidence="2 3" key="1">
    <citation type="submission" date="2015-11" db="EMBL/GenBank/DDBJ databases">
        <title>Draft genome sequence of Paramesorhizobium deserti A-3-E, a strain highly resistant to diverse beta-lactam antibiotics.</title>
        <authorList>
            <person name="Lv R."/>
            <person name="Yang X."/>
            <person name="Fang N."/>
            <person name="Guo J."/>
            <person name="Luo X."/>
            <person name="Peng F."/>
            <person name="Yang R."/>
            <person name="Cui Y."/>
            <person name="Fang C."/>
            <person name="Song Y."/>
        </authorList>
    </citation>
    <scope>NUCLEOTIDE SEQUENCE [LARGE SCALE GENOMIC DNA]</scope>
    <source>
        <strain evidence="2 3">A-3-E</strain>
    </source>
</reference>